<evidence type="ECO:0000313" key="1">
    <source>
        <dbReference type="EMBL" id="MPC46096.1"/>
    </source>
</evidence>
<sequence>MSSLIYVSQATLTAFYLSPQVLLVVALGSVWSPESWGPGGVQAANWGRIAPGHSFSVVYNNGNAKSYTYSTNHASSGAYAAAKVPAKAPAPAALTVQQTAAAAATTWRVNEIEVKIPSEWQLYGVT</sequence>
<protein>
    <submittedName>
        <fullName evidence="1">Uncharacterized protein</fullName>
    </submittedName>
</protein>
<dbReference type="AlphaFoldDB" id="A0A5B7FKR5"/>
<dbReference type="EMBL" id="VSRR010007045">
    <property type="protein sequence ID" value="MPC46096.1"/>
    <property type="molecule type" value="Genomic_DNA"/>
</dbReference>
<dbReference type="Proteomes" id="UP000324222">
    <property type="component" value="Unassembled WGS sequence"/>
</dbReference>
<reference evidence="1 2" key="1">
    <citation type="submission" date="2019-05" db="EMBL/GenBank/DDBJ databases">
        <title>Another draft genome of Portunus trituberculatus and its Hox gene families provides insights of decapod evolution.</title>
        <authorList>
            <person name="Jeong J.-H."/>
            <person name="Song I."/>
            <person name="Kim S."/>
            <person name="Choi T."/>
            <person name="Kim D."/>
            <person name="Ryu S."/>
            <person name="Kim W."/>
        </authorList>
    </citation>
    <scope>NUCLEOTIDE SEQUENCE [LARGE SCALE GENOMIC DNA]</scope>
    <source>
        <tissue evidence="1">Muscle</tissue>
    </source>
</reference>
<dbReference type="OrthoDB" id="6379470at2759"/>
<evidence type="ECO:0000313" key="2">
    <source>
        <dbReference type="Proteomes" id="UP000324222"/>
    </source>
</evidence>
<comment type="caution">
    <text evidence="1">The sequence shown here is derived from an EMBL/GenBank/DDBJ whole genome shotgun (WGS) entry which is preliminary data.</text>
</comment>
<name>A0A5B7FKR5_PORTR</name>
<keyword evidence="2" id="KW-1185">Reference proteome</keyword>
<organism evidence="1 2">
    <name type="scientific">Portunus trituberculatus</name>
    <name type="common">Swimming crab</name>
    <name type="synonym">Neptunus trituberculatus</name>
    <dbReference type="NCBI Taxonomy" id="210409"/>
    <lineage>
        <taxon>Eukaryota</taxon>
        <taxon>Metazoa</taxon>
        <taxon>Ecdysozoa</taxon>
        <taxon>Arthropoda</taxon>
        <taxon>Crustacea</taxon>
        <taxon>Multicrustacea</taxon>
        <taxon>Malacostraca</taxon>
        <taxon>Eumalacostraca</taxon>
        <taxon>Eucarida</taxon>
        <taxon>Decapoda</taxon>
        <taxon>Pleocyemata</taxon>
        <taxon>Brachyura</taxon>
        <taxon>Eubrachyura</taxon>
        <taxon>Portunoidea</taxon>
        <taxon>Portunidae</taxon>
        <taxon>Portuninae</taxon>
        <taxon>Portunus</taxon>
    </lineage>
</organism>
<accession>A0A5B7FKR5</accession>
<proteinExistence type="predicted"/>
<gene>
    <name evidence="1" type="ORF">E2C01_039805</name>
</gene>